<name>A0A6V8SAF7_9CLOT</name>
<keyword evidence="3" id="KW-1185">Reference proteome</keyword>
<protein>
    <submittedName>
        <fullName evidence="2">Uncharacterized protein</fullName>
    </submittedName>
</protein>
<keyword evidence="1" id="KW-0175">Coiled coil</keyword>
<dbReference type="Proteomes" id="UP000580568">
    <property type="component" value="Unassembled WGS sequence"/>
</dbReference>
<feature type="coiled-coil region" evidence="1">
    <location>
        <begin position="11"/>
        <end position="38"/>
    </location>
</feature>
<evidence type="ECO:0000313" key="2">
    <source>
        <dbReference type="EMBL" id="GFP74237.1"/>
    </source>
</evidence>
<dbReference type="EMBL" id="BLZR01000001">
    <property type="protein sequence ID" value="GFP74237.1"/>
    <property type="molecule type" value="Genomic_DNA"/>
</dbReference>
<accession>A0A6V8SAF7</accession>
<evidence type="ECO:0000313" key="3">
    <source>
        <dbReference type="Proteomes" id="UP000580568"/>
    </source>
</evidence>
<dbReference type="RefSeq" id="WP_183275803.1">
    <property type="nucleotide sequence ID" value="NZ_BLZR01000001.1"/>
</dbReference>
<reference evidence="2 3" key="1">
    <citation type="submission" date="2020-07" db="EMBL/GenBank/DDBJ databases">
        <title>A new beta-1,3-glucan-decomposing anaerobic bacterium isolated from anoxic soil subjected to biological soil disinfestation.</title>
        <authorList>
            <person name="Ueki A."/>
            <person name="Tonouchi A."/>
        </authorList>
    </citation>
    <scope>NUCLEOTIDE SEQUENCE [LARGE SCALE GENOMIC DNA]</scope>
    <source>
        <strain evidence="2 3">TW1</strain>
    </source>
</reference>
<evidence type="ECO:0000256" key="1">
    <source>
        <dbReference type="SAM" id="Coils"/>
    </source>
</evidence>
<comment type="caution">
    <text evidence="2">The sequence shown here is derived from an EMBL/GenBank/DDBJ whole genome shotgun (WGS) entry which is preliminary data.</text>
</comment>
<dbReference type="AlphaFoldDB" id="A0A6V8SAF7"/>
<sequence length="143" mass="16627">MASSSYYYSKYREKKNEVEDYEDNLKDLHKILDNLNYDLGDEISYVNNELDALVNNLNDAVRHNNFFTTKANAFEMKKAKSVDADSQLGASKYALEEEISRINNLRNQAISDRDYYYKKYLEKKAEERAAAEKAAADLLKKML</sequence>
<organism evidence="2 3">
    <name type="scientific">Clostridium fungisolvens</name>
    <dbReference type="NCBI Taxonomy" id="1604897"/>
    <lineage>
        <taxon>Bacteria</taxon>
        <taxon>Bacillati</taxon>
        <taxon>Bacillota</taxon>
        <taxon>Clostridia</taxon>
        <taxon>Eubacteriales</taxon>
        <taxon>Clostridiaceae</taxon>
        <taxon>Clostridium</taxon>
    </lineage>
</organism>
<proteinExistence type="predicted"/>
<gene>
    <name evidence="2" type="ORF">bsdtw1_00282</name>
</gene>